<evidence type="ECO:0000313" key="2">
    <source>
        <dbReference type="EMBL" id="KAK9408018.1"/>
    </source>
</evidence>
<sequence length="169" mass="19628">MRAQTKLAQKMSPVYEEKIQQFHSYIIQLWKKYHYEESQIENMDEVALNFDVPSNRTVDMNGIKTVAIKRSGHEKTHYTAVLSCCADGTKLPPMLIFKKKTYPKETIPPGIIVQVHEKGWMNEDIMAIWFEKEEVIVKSFKKCGISSAMDGTEDDLIYRDNDSVEKMMQ</sequence>
<protein>
    <recommendedName>
        <fullName evidence="1">DDE-1 domain-containing protein</fullName>
    </recommendedName>
</protein>
<dbReference type="EMBL" id="JAOTOJ010000002">
    <property type="protein sequence ID" value="KAK9408018.1"/>
    <property type="molecule type" value="Genomic_DNA"/>
</dbReference>
<feature type="domain" description="DDE-1" evidence="1">
    <location>
        <begin position="77"/>
        <end position="132"/>
    </location>
</feature>
<accession>A0AAW1C2U0</accession>
<proteinExistence type="predicted"/>
<gene>
    <name evidence="2" type="ORF">NXF25_006792</name>
</gene>
<name>A0AAW1C2U0_CROAD</name>
<organism evidence="2 3">
    <name type="scientific">Crotalus adamanteus</name>
    <name type="common">Eastern diamondback rattlesnake</name>
    <dbReference type="NCBI Taxonomy" id="8729"/>
    <lineage>
        <taxon>Eukaryota</taxon>
        <taxon>Metazoa</taxon>
        <taxon>Chordata</taxon>
        <taxon>Craniata</taxon>
        <taxon>Vertebrata</taxon>
        <taxon>Euteleostomi</taxon>
        <taxon>Lepidosauria</taxon>
        <taxon>Squamata</taxon>
        <taxon>Bifurcata</taxon>
        <taxon>Unidentata</taxon>
        <taxon>Episquamata</taxon>
        <taxon>Toxicofera</taxon>
        <taxon>Serpentes</taxon>
        <taxon>Colubroidea</taxon>
        <taxon>Viperidae</taxon>
        <taxon>Crotalinae</taxon>
        <taxon>Crotalus</taxon>
    </lineage>
</organism>
<dbReference type="Pfam" id="PF03184">
    <property type="entry name" value="DDE_1"/>
    <property type="match status" value="1"/>
</dbReference>
<dbReference type="InterPro" id="IPR004875">
    <property type="entry name" value="DDE_SF_endonuclease_dom"/>
</dbReference>
<comment type="caution">
    <text evidence="2">The sequence shown here is derived from an EMBL/GenBank/DDBJ whole genome shotgun (WGS) entry which is preliminary data.</text>
</comment>
<evidence type="ECO:0000259" key="1">
    <source>
        <dbReference type="Pfam" id="PF03184"/>
    </source>
</evidence>
<dbReference type="GO" id="GO:0003676">
    <property type="term" value="F:nucleic acid binding"/>
    <property type="evidence" value="ECO:0007669"/>
    <property type="project" value="InterPro"/>
</dbReference>
<dbReference type="Proteomes" id="UP001474421">
    <property type="component" value="Unassembled WGS sequence"/>
</dbReference>
<evidence type="ECO:0000313" key="3">
    <source>
        <dbReference type="Proteomes" id="UP001474421"/>
    </source>
</evidence>
<dbReference type="AlphaFoldDB" id="A0AAW1C2U0"/>
<reference evidence="2 3" key="1">
    <citation type="journal article" date="2024" name="Proc. Natl. Acad. Sci. U.S.A.">
        <title>The genetic regulatory architecture and epigenomic basis for age-related changes in rattlesnake venom.</title>
        <authorList>
            <person name="Hogan M.P."/>
            <person name="Holding M.L."/>
            <person name="Nystrom G.S."/>
            <person name="Colston T.J."/>
            <person name="Bartlett D.A."/>
            <person name="Mason A.J."/>
            <person name="Ellsworth S.A."/>
            <person name="Rautsaw R.M."/>
            <person name="Lawrence K.C."/>
            <person name="Strickland J.L."/>
            <person name="He B."/>
            <person name="Fraser P."/>
            <person name="Margres M.J."/>
            <person name="Gilbert D.M."/>
            <person name="Gibbs H.L."/>
            <person name="Parkinson C.L."/>
            <person name="Rokyta D.R."/>
        </authorList>
    </citation>
    <scope>NUCLEOTIDE SEQUENCE [LARGE SCALE GENOMIC DNA]</scope>
    <source>
        <strain evidence="2">DRR0105</strain>
    </source>
</reference>
<keyword evidence="3" id="KW-1185">Reference proteome</keyword>